<gene>
    <name evidence="1" type="ORF">GCM10010841_26790</name>
</gene>
<dbReference type="EMBL" id="BMOM01000027">
    <property type="protein sequence ID" value="GGM17202.1"/>
    <property type="molecule type" value="Genomic_DNA"/>
</dbReference>
<organism evidence="1 2">
    <name type="scientific">Deinococcus aerophilus</name>
    <dbReference type="NCBI Taxonomy" id="522488"/>
    <lineage>
        <taxon>Bacteria</taxon>
        <taxon>Thermotogati</taxon>
        <taxon>Deinococcota</taxon>
        <taxon>Deinococci</taxon>
        <taxon>Deinococcales</taxon>
        <taxon>Deinococcaceae</taxon>
        <taxon>Deinococcus</taxon>
    </lineage>
</organism>
<accession>A0ABQ2GYE7</accession>
<evidence type="ECO:0000313" key="1">
    <source>
        <dbReference type="EMBL" id="GGM17202.1"/>
    </source>
</evidence>
<evidence type="ECO:0000313" key="2">
    <source>
        <dbReference type="Proteomes" id="UP000661918"/>
    </source>
</evidence>
<protein>
    <submittedName>
        <fullName evidence="1">Uncharacterized protein</fullName>
    </submittedName>
</protein>
<proteinExistence type="predicted"/>
<comment type="caution">
    <text evidence="1">The sequence shown here is derived from an EMBL/GenBank/DDBJ whole genome shotgun (WGS) entry which is preliminary data.</text>
</comment>
<reference evidence="2" key="1">
    <citation type="journal article" date="2019" name="Int. J. Syst. Evol. Microbiol.">
        <title>The Global Catalogue of Microorganisms (GCM) 10K type strain sequencing project: providing services to taxonomists for standard genome sequencing and annotation.</title>
        <authorList>
            <consortium name="The Broad Institute Genomics Platform"/>
            <consortium name="The Broad Institute Genome Sequencing Center for Infectious Disease"/>
            <person name="Wu L."/>
            <person name="Ma J."/>
        </authorList>
    </citation>
    <scope>NUCLEOTIDE SEQUENCE [LARGE SCALE GENOMIC DNA]</scope>
    <source>
        <strain evidence="2">JCM 15443</strain>
    </source>
</reference>
<keyword evidence="2" id="KW-1185">Reference proteome</keyword>
<sequence length="257" mass="29004">MSILMDPDAFPQAIQAVYDLICLRPCGDDELTQWLAPQAQVAVPDKLTAEGSSVLRAALNKAQDFGLIRREGDAWQATMRLHSSAEYHRQVRQGAVMSQPKFVDAARWLLSQDAFEVPAERTWEDHQQAQTDLTTFISNDTQFVNFRRWVVYLGLGREQAGYLMPDPTAALLEEWPALCPEQEMTAAAFYARVQEVLPMFPDPQHDRLPSSASFALVVLERRKQLQFEHHADTEKLSLTVPGLPRLFSHVRSGQVSA</sequence>
<name>A0ABQ2GYE7_9DEIO</name>
<dbReference type="Proteomes" id="UP000661918">
    <property type="component" value="Unassembled WGS sequence"/>
</dbReference>